<comment type="caution">
    <text evidence="1">The sequence shown here is derived from an EMBL/GenBank/DDBJ whole genome shotgun (WGS) entry which is preliminary data.</text>
</comment>
<sequence>MSKPAEGYRYFVTYSGLRLPLNLVQPLDEKELHNRNTYIRATYDADGRLATCEKLVYGEVELLHEYFYRADGVLSSARIAMGEDESVVECDAAGAPIRA</sequence>
<name>A0ABU7XHG2_9HYPH</name>
<evidence type="ECO:0000313" key="2">
    <source>
        <dbReference type="Proteomes" id="UP001350748"/>
    </source>
</evidence>
<dbReference type="InterPro" id="IPR046154">
    <property type="entry name" value="DUF6156"/>
</dbReference>
<protein>
    <submittedName>
        <fullName evidence="1">DUF6156 family protein</fullName>
    </submittedName>
</protein>
<keyword evidence="2" id="KW-1185">Reference proteome</keyword>
<gene>
    <name evidence="1" type="ORF">V3H18_08620</name>
</gene>
<organism evidence="1 2">
    <name type="scientific">Methylocystis borbori</name>
    <dbReference type="NCBI Taxonomy" id="3118750"/>
    <lineage>
        <taxon>Bacteria</taxon>
        <taxon>Pseudomonadati</taxon>
        <taxon>Pseudomonadota</taxon>
        <taxon>Alphaproteobacteria</taxon>
        <taxon>Hyphomicrobiales</taxon>
        <taxon>Methylocystaceae</taxon>
        <taxon>Methylocystis</taxon>
    </lineage>
</organism>
<dbReference type="EMBL" id="JAZHYN010000020">
    <property type="protein sequence ID" value="MEF3366594.1"/>
    <property type="molecule type" value="Genomic_DNA"/>
</dbReference>
<dbReference type="Pfam" id="PF19653">
    <property type="entry name" value="DUF6156"/>
    <property type="match status" value="1"/>
</dbReference>
<reference evidence="1 2" key="1">
    <citation type="submission" date="2024-02" db="EMBL/GenBank/DDBJ databases">
        <authorList>
            <person name="Grouzdev D."/>
        </authorList>
    </citation>
    <scope>NUCLEOTIDE SEQUENCE [LARGE SCALE GENOMIC DNA]</scope>
    <source>
        <strain evidence="1 2">9N</strain>
    </source>
</reference>
<proteinExistence type="predicted"/>
<accession>A0ABU7XHG2</accession>
<dbReference type="RefSeq" id="WP_332081611.1">
    <property type="nucleotide sequence ID" value="NZ_JAZHYN010000020.1"/>
</dbReference>
<evidence type="ECO:0000313" key="1">
    <source>
        <dbReference type="EMBL" id="MEF3366594.1"/>
    </source>
</evidence>
<dbReference type="Proteomes" id="UP001350748">
    <property type="component" value="Unassembled WGS sequence"/>
</dbReference>